<dbReference type="GO" id="GO:0009451">
    <property type="term" value="P:RNA modification"/>
    <property type="evidence" value="ECO:0007669"/>
    <property type="project" value="InterPro"/>
</dbReference>
<sequence>MNLEAERAMGLVEEAKGEAGIGFEDRILANDLPLPITAVAVLHANAIVSIIFGSSKAAQTRMSPSSMKSVSRHLVSQFHSSSSSGTTTLTKKSCIDLLKSCKSMNQLKQIQAQVFLLGHHRSLDVLHKLMAFTADPSLGNLDYAQRVFEHIEYPSLFVYNVMIKAYTRIGQFRKALFLFDELRGRGIWPDNYTYPFVFKSIGQLKMGREGEKIHGYVLKNGNAFDSYVCNSIMDLYGAIGYVDGLNKVFEEMPQRDLVSWNVLIAGYVRCGRFKDAIGVYKTMRQQRIVMPDEATVVSTLSACIALKNLELGKEIHDYVNNELDLTVIIGNALLDMYSKCGCLSLARQIFDSMPERNVMCWTSMVSAYLSVGQLDEARELFQRSPARDLVLWTAMINGQTKIFQGLEHKDAASWTAIICGLAMNGKSSKALEMFSEMKNAGIKPDDITFIGVLSACSHGGLVEEGRQHFDSMGKVFQLEPKLEHYSCLIDLLGRAGQLREARDIIELIPSKDNKIVIPLYGALLSACRIHGDVDLGECIANTLMRIAHNDSSTHALLANIYASVDRWEDAKKVRIKMRSDGVEKDQGKKHIDKRRDLQLPVDEPESCCDVQKSDKQML</sequence>
<evidence type="ECO:0000256" key="3">
    <source>
        <dbReference type="PROSITE-ProRule" id="PRU00708"/>
    </source>
</evidence>
<feature type="repeat" description="PPR" evidence="3">
    <location>
        <begin position="357"/>
        <end position="391"/>
    </location>
</feature>
<keyword evidence="1" id="KW-0677">Repeat</keyword>
<dbReference type="InterPro" id="IPR002885">
    <property type="entry name" value="PPR_rpt"/>
</dbReference>
<organism evidence="4 5">
    <name type="scientific">Oldenlandia corymbosa var. corymbosa</name>
    <dbReference type="NCBI Taxonomy" id="529605"/>
    <lineage>
        <taxon>Eukaryota</taxon>
        <taxon>Viridiplantae</taxon>
        <taxon>Streptophyta</taxon>
        <taxon>Embryophyta</taxon>
        <taxon>Tracheophyta</taxon>
        <taxon>Spermatophyta</taxon>
        <taxon>Magnoliopsida</taxon>
        <taxon>eudicotyledons</taxon>
        <taxon>Gunneridae</taxon>
        <taxon>Pentapetalae</taxon>
        <taxon>asterids</taxon>
        <taxon>lamiids</taxon>
        <taxon>Gentianales</taxon>
        <taxon>Rubiaceae</taxon>
        <taxon>Rubioideae</taxon>
        <taxon>Spermacoceae</taxon>
        <taxon>Hedyotis-Oldenlandia complex</taxon>
        <taxon>Oldenlandia</taxon>
    </lineage>
</organism>
<feature type="repeat" description="PPR" evidence="3">
    <location>
        <begin position="410"/>
        <end position="444"/>
    </location>
</feature>
<evidence type="ECO:0000313" key="5">
    <source>
        <dbReference type="Proteomes" id="UP001161247"/>
    </source>
</evidence>
<dbReference type="PROSITE" id="PS51375">
    <property type="entry name" value="PPR"/>
    <property type="match status" value="5"/>
</dbReference>
<evidence type="ECO:0000256" key="1">
    <source>
        <dbReference type="ARBA" id="ARBA00022737"/>
    </source>
</evidence>
<dbReference type="FunFam" id="1.25.40.10:FF:000212">
    <property type="entry name" value="Pentatricopeptide repeat-containing protein At2g03380, mitochondrial"/>
    <property type="match status" value="1"/>
</dbReference>
<dbReference type="InterPro" id="IPR046960">
    <property type="entry name" value="PPR_At4g14850-like_plant"/>
</dbReference>
<dbReference type="Pfam" id="PF20431">
    <property type="entry name" value="E_motif"/>
    <property type="match status" value="1"/>
</dbReference>
<dbReference type="Proteomes" id="UP001161247">
    <property type="component" value="Chromosome 4"/>
</dbReference>
<reference evidence="4" key="1">
    <citation type="submission" date="2023-03" db="EMBL/GenBank/DDBJ databases">
        <authorList>
            <person name="Julca I."/>
        </authorList>
    </citation>
    <scope>NUCLEOTIDE SEQUENCE</scope>
</reference>
<comment type="similarity">
    <text evidence="2">Belongs to the PPR family. PCMP-E subfamily.</text>
</comment>
<name>A0AAV1DA56_OLDCO</name>
<evidence type="ECO:0000313" key="4">
    <source>
        <dbReference type="EMBL" id="CAI9104513.1"/>
    </source>
</evidence>
<dbReference type="PANTHER" id="PTHR47926">
    <property type="entry name" value="PENTATRICOPEPTIDE REPEAT-CONTAINING PROTEIN"/>
    <property type="match status" value="1"/>
</dbReference>
<gene>
    <name evidence="4" type="ORF">OLC1_LOCUS13425</name>
</gene>
<dbReference type="AlphaFoldDB" id="A0AAV1DA56"/>
<feature type="repeat" description="PPR" evidence="3">
    <location>
        <begin position="550"/>
        <end position="584"/>
    </location>
</feature>
<dbReference type="Gene3D" id="1.25.40.10">
    <property type="entry name" value="Tetratricopeptide repeat domain"/>
    <property type="match status" value="4"/>
</dbReference>
<dbReference type="EMBL" id="OX459121">
    <property type="protein sequence ID" value="CAI9104513.1"/>
    <property type="molecule type" value="Genomic_DNA"/>
</dbReference>
<dbReference type="GO" id="GO:0003723">
    <property type="term" value="F:RNA binding"/>
    <property type="evidence" value="ECO:0007669"/>
    <property type="project" value="InterPro"/>
</dbReference>
<feature type="repeat" description="PPR" evidence="3">
    <location>
        <begin position="256"/>
        <end position="290"/>
    </location>
</feature>
<proteinExistence type="inferred from homology"/>
<dbReference type="NCBIfam" id="TIGR00756">
    <property type="entry name" value="PPR"/>
    <property type="match status" value="4"/>
</dbReference>
<dbReference type="PANTHER" id="PTHR47926:SF347">
    <property type="entry name" value="PENTATRICOPEPTIDE REPEAT-CONTAINING PROTEIN"/>
    <property type="match status" value="1"/>
</dbReference>
<feature type="repeat" description="PPR" evidence="3">
    <location>
        <begin position="155"/>
        <end position="189"/>
    </location>
</feature>
<accession>A0AAV1DA56</accession>
<dbReference type="InterPro" id="IPR011990">
    <property type="entry name" value="TPR-like_helical_dom_sf"/>
</dbReference>
<dbReference type="SUPFAM" id="SSF48452">
    <property type="entry name" value="TPR-like"/>
    <property type="match status" value="1"/>
</dbReference>
<dbReference type="Pfam" id="PF01535">
    <property type="entry name" value="PPR"/>
    <property type="match status" value="3"/>
</dbReference>
<dbReference type="Pfam" id="PF13041">
    <property type="entry name" value="PPR_2"/>
    <property type="match status" value="3"/>
</dbReference>
<dbReference type="FunFam" id="1.25.40.10:FF:000427">
    <property type="entry name" value="Pentatricopeptide repeat-containing protein chloroplastic"/>
    <property type="match status" value="1"/>
</dbReference>
<evidence type="ECO:0000256" key="2">
    <source>
        <dbReference type="ARBA" id="ARBA00061659"/>
    </source>
</evidence>
<protein>
    <submittedName>
        <fullName evidence="4">OLC1v1003199C1</fullName>
    </submittedName>
</protein>
<dbReference type="InterPro" id="IPR046848">
    <property type="entry name" value="E_motif"/>
</dbReference>
<keyword evidence="5" id="KW-1185">Reference proteome</keyword>